<keyword evidence="1" id="KW-0812">Transmembrane</keyword>
<reference evidence="3" key="1">
    <citation type="journal article" date="2014" name="Int. J. Syst. Evol. Microbiol.">
        <title>Complete genome sequence of Corynebacterium casei LMG S-19264T (=DSM 44701T), isolated from a smear-ripened cheese.</title>
        <authorList>
            <consortium name="US DOE Joint Genome Institute (JGI-PGF)"/>
            <person name="Walter F."/>
            <person name="Albersmeier A."/>
            <person name="Kalinowski J."/>
            <person name="Ruckert C."/>
        </authorList>
    </citation>
    <scope>NUCLEOTIDE SEQUENCE</scope>
    <source>
        <strain evidence="3">KCTC 42590</strain>
    </source>
</reference>
<dbReference type="EMBL" id="BNCI01000002">
    <property type="protein sequence ID" value="GHF25405.1"/>
    <property type="molecule type" value="Genomic_DNA"/>
</dbReference>
<gene>
    <name evidence="3" type="ORF">GCM10017044_20250</name>
</gene>
<dbReference type="Pfam" id="PF00535">
    <property type="entry name" value="Glycos_transf_2"/>
    <property type="match status" value="1"/>
</dbReference>
<dbReference type="InterPro" id="IPR001173">
    <property type="entry name" value="Glyco_trans_2-like"/>
</dbReference>
<sequence length="315" mass="35352">MILSIIIVNWNTIDLLQECLESIFQNQPKVSFEVMVIDNASTDGSCEMVRKKFPSTILIENTENKGFAAANNQGFDIAKGEYVLLLNSDTVVHGNVLEECVSVMKSDPEMGVLGCRVLNSDGSIQASTSTFPGLGSLLLLLLGINRNRLARLLSKFSLGESLKHSQRFVQVISGCFMMVRATALRSVGPLDEDFFFFGEETDWCMRFRGRGWQLVYSPVGTITHYGGGSSKPLNFKRDLLLSEATVRLNIKHKSLVTGYVAYALLFLFNVSRLLLWKILALLTRKAKSRDRAKYFEGIVFNFKDAWPDTRKKNHS</sequence>
<keyword evidence="4" id="KW-1185">Reference proteome</keyword>
<name>A0A919E8U3_9PROT</name>
<dbReference type="PANTHER" id="PTHR43179">
    <property type="entry name" value="RHAMNOSYLTRANSFERASE WBBL"/>
    <property type="match status" value="1"/>
</dbReference>
<protein>
    <recommendedName>
        <fullName evidence="2">Glycosyltransferase 2-like domain-containing protein</fullName>
    </recommendedName>
</protein>
<proteinExistence type="predicted"/>
<evidence type="ECO:0000313" key="4">
    <source>
        <dbReference type="Proteomes" id="UP000630923"/>
    </source>
</evidence>
<evidence type="ECO:0000259" key="2">
    <source>
        <dbReference type="Pfam" id="PF00535"/>
    </source>
</evidence>
<dbReference type="SUPFAM" id="SSF53448">
    <property type="entry name" value="Nucleotide-diphospho-sugar transferases"/>
    <property type="match status" value="1"/>
</dbReference>
<dbReference type="CDD" id="cd04186">
    <property type="entry name" value="GT_2_like_c"/>
    <property type="match status" value="1"/>
</dbReference>
<comment type="caution">
    <text evidence="3">The sequence shown here is derived from an EMBL/GenBank/DDBJ whole genome shotgun (WGS) entry which is preliminary data.</text>
</comment>
<accession>A0A919E8U3</accession>
<organism evidence="3 4">
    <name type="scientific">Kordiimonas sediminis</name>
    <dbReference type="NCBI Taxonomy" id="1735581"/>
    <lineage>
        <taxon>Bacteria</taxon>
        <taxon>Pseudomonadati</taxon>
        <taxon>Pseudomonadota</taxon>
        <taxon>Alphaproteobacteria</taxon>
        <taxon>Kordiimonadales</taxon>
        <taxon>Kordiimonadaceae</taxon>
        <taxon>Kordiimonas</taxon>
    </lineage>
</organism>
<dbReference type="PANTHER" id="PTHR43179:SF7">
    <property type="entry name" value="RHAMNOSYLTRANSFERASE WBBL"/>
    <property type="match status" value="1"/>
</dbReference>
<evidence type="ECO:0000256" key="1">
    <source>
        <dbReference type="SAM" id="Phobius"/>
    </source>
</evidence>
<dbReference type="AlphaFoldDB" id="A0A919E8U3"/>
<keyword evidence="1" id="KW-1133">Transmembrane helix</keyword>
<dbReference type="RefSeq" id="WP_191252577.1">
    <property type="nucleotide sequence ID" value="NZ_BNCI01000002.1"/>
</dbReference>
<feature type="domain" description="Glycosyltransferase 2-like" evidence="2">
    <location>
        <begin position="4"/>
        <end position="145"/>
    </location>
</feature>
<dbReference type="Gene3D" id="3.90.550.10">
    <property type="entry name" value="Spore Coat Polysaccharide Biosynthesis Protein SpsA, Chain A"/>
    <property type="match status" value="1"/>
</dbReference>
<dbReference type="InterPro" id="IPR029044">
    <property type="entry name" value="Nucleotide-diphossugar_trans"/>
</dbReference>
<dbReference type="Proteomes" id="UP000630923">
    <property type="component" value="Unassembled WGS sequence"/>
</dbReference>
<evidence type="ECO:0000313" key="3">
    <source>
        <dbReference type="EMBL" id="GHF25405.1"/>
    </source>
</evidence>
<keyword evidence="1" id="KW-0472">Membrane</keyword>
<reference evidence="3" key="2">
    <citation type="submission" date="2020-09" db="EMBL/GenBank/DDBJ databases">
        <authorList>
            <person name="Sun Q."/>
            <person name="Kim S."/>
        </authorList>
    </citation>
    <scope>NUCLEOTIDE SEQUENCE</scope>
    <source>
        <strain evidence="3">KCTC 42590</strain>
    </source>
</reference>
<feature type="transmembrane region" description="Helical" evidence="1">
    <location>
        <begin position="259"/>
        <end position="282"/>
    </location>
</feature>